<evidence type="ECO:0000313" key="2">
    <source>
        <dbReference type="EMBL" id="PHM26556.1"/>
    </source>
</evidence>
<reference evidence="2 3" key="1">
    <citation type="journal article" date="2017" name="Nat. Microbiol.">
        <title>Natural product diversity associated with the nematode symbionts Photorhabdus and Xenorhabdus.</title>
        <authorList>
            <person name="Tobias N.J."/>
            <person name="Wolff H."/>
            <person name="Djahanschiri B."/>
            <person name="Grundmann F."/>
            <person name="Kronenwerth M."/>
            <person name="Shi Y.M."/>
            <person name="Simonyi S."/>
            <person name="Grun P."/>
            <person name="Shapiro-Ilan D."/>
            <person name="Pidot S.J."/>
            <person name="Stinear T.P."/>
            <person name="Ebersberger I."/>
            <person name="Bode H.B."/>
        </authorList>
    </citation>
    <scope>NUCLEOTIDE SEQUENCE [LARGE SCALE GENOMIC DNA]</scope>
    <source>
        <strain evidence="2 3">DSM 16342</strain>
    </source>
</reference>
<dbReference type="Proteomes" id="UP000225833">
    <property type="component" value="Unassembled WGS sequence"/>
</dbReference>
<evidence type="ECO:0000256" key="1">
    <source>
        <dbReference type="SAM" id="MobiDB-lite"/>
    </source>
</evidence>
<dbReference type="RefSeq" id="WP_099136408.1">
    <property type="nucleotide sequence ID" value="NZ_CAWNNJ010000046.1"/>
</dbReference>
<gene>
    <name evidence="2" type="ORF">Xbud_02583</name>
</gene>
<proteinExistence type="predicted"/>
<evidence type="ECO:0000313" key="3">
    <source>
        <dbReference type="Proteomes" id="UP000225833"/>
    </source>
</evidence>
<dbReference type="Pfam" id="PF07751">
    <property type="entry name" value="Abi_2"/>
    <property type="match status" value="1"/>
</dbReference>
<dbReference type="EMBL" id="NIBS01000014">
    <property type="protein sequence ID" value="PHM26556.1"/>
    <property type="molecule type" value="Genomic_DNA"/>
</dbReference>
<dbReference type="OrthoDB" id="5363652at2"/>
<accession>A0A2D0IX81</accession>
<dbReference type="InterPro" id="IPR011664">
    <property type="entry name" value="Abi_system_AbiD/AbiF-like"/>
</dbReference>
<sequence length="324" mass="38111">MSRQMKAHKNYDELIALLESRGMTINDREHAKKKLSQVGYYRLSGFWFPCQITVQEENGKTKKDNKFLPETCFRDVYDLYLFDKRMRLLMMDALERIEVFIRSIIAHEMGAIHPLSYRHDKHINPSQLENKKDTNKPSPRKKWMDKQDSKIESSKDDFIKWHKAEYEGIPFWVVVETWDFGLMSKYYAMLNGKHQDTILSKLGISKGNGPILRNWLSAMNVLRNRCAHHSRIWNKNNEPKLKELDHEYFNALNLQESAYNKMYGMITVLWFLIKNIGPGSDWLNNVAELISKKPNLPGCYLKSMGFPDNDCLPQHFLELSKKDA</sequence>
<protein>
    <submittedName>
        <fullName evidence="2">Abi family protein</fullName>
    </submittedName>
</protein>
<dbReference type="InterPro" id="IPR017034">
    <property type="entry name" value="Abi_system_AbiD/AbiF"/>
</dbReference>
<comment type="caution">
    <text evidence="2">The sequence shown here is derived from an EMBL/GenBank/DDBJ whole genome shotgun (WGS) entry which is preliminary data.</text>
</comment>
<organism evidence="2 3">
    <name type="scientific">Xenorhabdus budapestensis</name>
    <dbReference type="NCBI Taxonomy" id="290110"/>
    <lineage>
        <taxon>Bacteria</taxon>
        <taxon>Pseudomonadati</taxon>
        <taxon>Pseudomonadota</taxon>
        <taxon>Gammaproteobacteria</taxon>
        <taxon>Enterobacterales</taxon>
        <taxon>Morganellaceae</taxon>
        <taxon>Xenorhabdus</taxon>
    </lineage>
</organism>
<name>A0A2D0IX81_XENBU</name>
<feature type="region of interest" description="Disordered" evidence="1">
    <location>
        <begin position="123"/>
        <end position="149"/>
    </location>
</feature>
<dbReference type="AlphaFoldDB" id="A0A2D0IX81"/>
<dbReference type="PIRSF" id="PIRSF034934">
    <property type="entry name" value="AbiF_AbiD"/>
    <property type="match status" value="1"/>
</dbReference>